<evidence type="ECO:0000256" key="4">
    <source>
        <dbReference type="ARBA" id="ARBA00022475"/>
    </source>
</evidence>
<dbReference type="PANTHER" id="PTHR30472">
    <property type="entry name" value="FERRIC ENTEROBACTIN TRANSPORT SYSTEM PERMEASE PROTEIN"/>
    <property type="match status" value="1"/>
</dbReference>
<dbReference type="InterPro" id="IPR037294">
    <property type="entry name" value="ABC_BtuC-like"/>
</dbReference>
<dbReference type="InterPro" id="IPR000522">
    <property type="entry name" value="ABC_transptr_permease_BtuC"/>
</dbReference>
<feature type="transmembrane region" description="Helical" evidence="8">
    <location>
        <begin position="58"/>
        <end position="79"/>
    </location>
</feature>
<evidence type="ECO:0000256" key="3">
    <source>
        <dbReference type="ARBA" id="ARBA00022448"/>
    </source>
</evidence>
<dbReference type="GO" id="GO:0005886">
    <property type="term" value="C:plasma membrane"/>
    <property type="evidence" value="ECO:0007669"/>
    <property type="project" value="UniProtKB-SubCell"/>
</dbReference>
<dbReference type="Gene3D" id="1.10.3470.10">
    <property type="entry name" value="ABC transporter involved in vitamin B12 uptake, BtuC"/>
    <property type="match status" value="1"/>
</dbReference>
<dbReference type="PANTHER" id="PTHR30472:SF27">
    <property type="entry name" value="PETROBACTIN IMPORT SYSTEM PERMEASE PROTEIN YCLN"/>
    <property type="match status" value="1"/>
</dbReference>
<feature type="transmembrane region" description="Helical" evidence="8">
    <location>
        <begin position="190"/>
        <end position="210"/>
    </location>
</feature>
<organism evidence="9 10">
    <name type="scientific">Pararhizobium polonicum</name>
    <dbReference type="NCBI Taxonomy" id="1612624"/>
    <lineage>
        <taxon>Bacteria</taxon>
        <taxon>Pseudomonadati</taxon>
        <taxon>Pseudomonadota</taxon>
        <taxon>Alphaproteobacteria</taxon>
        <taxon>Hyphomicrobiales</taxon>
        <taxon>Rhizobiaceae</taxon>
        <taxon>Rhizobium/Agrobacterium group</taxon>
        <taxon>Pararhizobium</taxon>
    </lineage>
</organism>
<dbReference type="SUPFAM" id="SSF81345">
    <property type="entry name" value="ABC transporter involved in vitamin B12 uptake, BtuC"/>
    <property type="match status" value="1"/>
</dbReference>
<protein>
    <submittedName>
        <fullName evidence="9">Iron ABC transporter permease</fullName>
    </submittedName>
</protein>
<feature type="transmembrane region" description="Helical" evidence="8">
    <location>
        <begin position="143"/>
        <end position="164"/>
    </location>
</feature>
<keyword evidence="4" id="KW-1003">Cell membrane</keyword>
<evidence type="ECO:0000256" key="7">
    <source>
        <dbReference type="ARBA" id="ARBA00023136"/>
    </source>
</evidence>
<dbReference type="GO" id="GO:0022857">
    <property type="term" value="F:transmembrane transporter activity"/>
    <property type="evidence" value="ECO:0007669"/>
    <property type="project" value="InterPro"/>
</dbReference>
<dbReference type="OrthoDB" id="9811975at2"/>
<evidence type="ECO:0000256" key="5">
    <source>
        <dbReference type="ARBA" id="ARBA00022692"/>
    </source>
</evidence>
<dbReference type="AlphaFoldDB" id="A0A1C7P1D0"/>
<feature type="transmembrane region" description="Helical" evidence="8">
    <location>
        <begin position="115"/>
        <end position="131"/>
    </location>
</feature>
<keyword evidence="5 8" id="KW-0812">Transmembrane</keyword>
<dbReference type="STRING" id="1612624.ADU59_14805"/>
<feature type="transmembrane region" description="Helical" evidence="8">
    <location>
        <begin position="273"/>
        <end position="291"/>
    </location>
</feature>
<dbReference type="RefSeq" id="WP_068954875.1">
    <property type="nucleotide sequence ID" value="NZ_LGLV01000008.1"/>
</dbReference>
<evidence type="ECO:0000256" key="2">
    <source>
        <dbReference type="ARBA" id="ARBA00007935"/>
    </source>
</evidence>
<evidence type="ECO:0000256" key="1">
    <source>
        <dbReference type="ARBA" id="ARBA00004651"/>
    </source>
</evidence>
<feature type="transmembrane region" description="Helical" evidence="8">
    <location>
        <begin position="298"/>
        <end position="319"/>
    </location>
</feature>
<evidence type="ECO:0000313" key="9">
    <source>
        <dbReference type="EMBL" id="OBZ95049.1"/>
    </source>
</evidence>
<proteinExistence type="inferred from homology"/>
<feature type="transmembrane region" description="Helical" evidence="8">
    <location>
        <begin position="91"/>
        <end position="109"/>
    </location>
</feature>
<dbReference type="CDD" id="cd06550">
    <property type="entry name" value="TM_ABC_iron-siderophores_like"/>
    <property type="match status" value="1"/>
</dbReference>
<dbReference type="EMBL" id="LGLV01000008">
    <property type="protein sequence ID" value="OBZ95049.1"/>
    <property type="molecule type" value="Genomic_DNA"/>
</dbReference>
<evidence type="ECO:0000313" key="10">
    <source>
        <dbReference type="Proteomes" id="UP000093111"/>
    </source>
</evidence>
<sequence length="325" mass="34568">MTEKRTAKHRTAKLAACAAFVVLVVLSIFIGAGDFSLARMFNDPAALQLFVVSRLPRTMAAVLTGAALSIAGLIMQAMVRNRFVEPSTAGTAQSAALGILIMTLVFPAASLAVKTLAASVLALLGTSLFMMTAHRLPPTQPYLVPLFGLVYGGVIGAVVTFIGWQTELLQFVDIWTNGEFSGVVRGRYELLWGTAIMVAIAWWVADRLTVLSLGRDVSIGLGLSYQRVLQLGLVIVSVISALTVVVVGIIPFVGLVVPNLVSRIMGDNLRGTIPWVGLSGATLVLGCDVLGRVLRYPYEIPVATVMGVVGAFLFLRLMFARAAHA</sequence>
<keyword evidence="10" id="KW-1185">Reference proteome</keyword>
<keyword evidence="7 8" id="KW-0472">Membrane</keyword>
<gene>
    <name evidence="9" type="ORF">ADU59_14805</name>
</gene>
<evidence type="ECO:0000256" key="8">
    <source>
        <dbReference type="SAM" id="Phobius"/>
    </source>
</evidence>
<comment type="similarity">
    <text evidence="2">Belongs to the binding-protein-dependent transport system permease family. FecCD subfamily.</text>
</comment>
<feature type="transmembrane region" description="Helical" evidence="8">
    <location>
        <begin position="231"/>
        <end position="253"/>
    </location>
</feature>
<keyword evidence="3" id="KW-0813">Transport</keyword>
<feature type="transmembrane region" description="Helical" evidence="8">
    <location>
        <begin position="12"/>
        <end position="38"/>
    </location>
</feature>
<comment type="caution">
    <text evidence="9">The sequence shown here is derived from an EMBL/GenBank/DDBJ whole genome shotgun (WGS) entry which is preliminary data.</text>
</comment>
<dbReference type="GO" id="GO:0033214">
    <property type="term" value="P:siderophore-iron import into cell"/>
    <property type="evidence" value="ECO:0007669"/>
    <property type="project" value="TreeGrafter"/>
</dbReference>
<comment type="subcellular location">
    <subcellularLocation>
        <location evidence="1">Cell membrane</location>
        <topology evidence="1">Multi-pass membrane protein</topology>
    </subcellularLocation>
</comment>
<name>A0A1C7P1D0_9HYPH</name>
<dbReference type="PATRIC" id="fig|1612624.7.peg.4875"/>
<accession>A0A1C7P1D0</accession>
<reference evidence="9 10" key="1">
    <citation type="journal article" date="2016" name="Syst. Appl. Microbiol.">
        <title>Pararhizobium polonicum sp. nov. isolated from tumors on stone fruit rootstocks.</title>
        <authorList>
            <person name="Pulawska J."/>
            <person name="Kuzmanovic N."/>
            <person name="Willems A."/>
            <person name="Pothier J.F."/>
        </authorList>
    </citation>
    <scope>NUCLEOTIDE SEQUENCE [LARGE SCALE GENOMIC DNA]</scope>
    <source>
        <strain evidence="9 10">F5.1</strain>
    </source>
</reference>
<dbReference type="Proteomes" id="UP000093111">
    <property type="component" value="Unassembled WGS sequence"/>
</dbReference>
<evidence type="ECO:0000256" key="6">
    <source>
        <dbReference type="ARBA" id="ARBA00022989"/>
    </source>
</evidence>
<dbReference type="Pfam" id="PF01032">
    <property type="entry name" value="FecCD"/>
    <property type="match status" value="1"/>
</dbReference>
<keyword evidence="6 8" id="KW-1133">Transmembrane helix</keyword>